<keyword evidence="3 11" id="KW-1134">Transmembrane beta strand</keyword>
<evidence type="ECO:0000256" key="9">
    <source>
        <dbReference type="ARBA" id="ARBA00023136"/>
    </source>
</evidence>
<sequence>MICRGRRGFILFGIAFSLGGQTAQAGERHRLSIPAQPMTAAVLQLGVQARVSINAGAAAACGRSRAVRGSHDVQSALRLMTEGSACAFRRIDDRTYIITPRPQPRPAPSLRTAPEAPPVEYVPFAVDDVIVTATKRDLALADAPYALSALDGDVFDAAARQDTAALAIRLAGLTVTNLGSGRNKLFVRGLADSPLTGQTQAMVGLYLDETRLTYDAPDPDLRLVDLERVELLRGPQASLYGAGAMGGVLKLVSRAPELDAYSGKASAGVSFTEGSISGNSTDVIFNAPLIRDRLAMRTVIYQERFGGVIDDTNLGLIDTGRTVRSGTRMTFLWRIDPQWQARLGWVRQDIRINDSQYAFESQGAYERALSKREPSNNNFSGMALAVTGDLSWGRVKITNAFQAHNLGRRYDATRAAASLGASDGPLIYDEADSIEAIALEMSVATHPGGPFEGIAGVYASQYEHDRAGELRDLKPDQQLFRAVKQDKTWEAALFGEATWNPRDRIKLTVGGRYFVVAILSHTYQQSRASEDQFEGRHKDADFALKSVLEYDVSDSLLAYVQQSQGYRVGGFNGGALIDKPYGQPGSGAPPFREFAPDRLYSLEAGVRWRGFDNRLMLRAAAFRTRWEEIQSDRVSPDGLPFTANIGSGGSTGIEVEGVWRDGPWRLDFNFMANDARLETADKNYPLEEGGHLPGVPRVLGAASARREVSLGGLPGWISGSVGYVGPSSQQLSPVATTQMGDYVTSEVAASVAMGAWDATLRIDNLFNGSGDTFGYGNPFLVGRETVATPQRPRSFALSLTRSF</sequence>
<dbReference type="Gene3D" id="3.55.50.30">
    <property type="match status" value="1"/>
</dbReference>
<evidence type="ECO:0000256" key="8">
    <source>
        <dbReference type="ARBA" id="ARBA00023077"/>
    </source>
</evidence>
<gene>
    <name evidence="15" type="ORF">CD943_10435</name>
</gene>
<evidence type="ECO:0000256" key="7">
    <source>
        <dbReference type="ARBA" id="ARBA00023065"/>
    </source>
</evidence>
<keyword evidence="7" id="KW-0406">Ion transport</keyword>
<evidence type="ECO:0000259" key="14">
    <source>
        <dbReference type="Pfam" id="PF07715"/>
    </source>
</evidence>
<organism evidence="15 16">
    <name type="scientific">Brevundimonas diminuta</name>
    <name type="common">Pseudomonas diminuta</name>
    <dbReference type="NCBI Taxonomy" id="293"/>
    <lineage>
        <taxon>Bacteria</taxon>
        <taxon>Pseudomonadati</taxon>
        <taxon>Pseudomonadota</taxon>
        <taxon>Alphaproteobacteria</taxon>
        <taxon>Caulobacterales</taxon>
        <taxon>Caulobacteraceae</taxon>
        <taxon>Brevundimonas</taxon>
    </lineage>
</organism>
<evidence type="ECO:0000256" key="3">
    <source>
        <dbReference type="ARBA" id="ARBA00022452"/>
    </source>
</evidence>
<dbReference type="Gene3D" id="2.40.170.20">
    <property type="entry name" value="TonB-dependent receptor, beta-barrel domain"/>
    <property type="match status" value="1"/>
</dbReference>
<keyword evidence="6" id="KW-0408">Iron</keyword>
<evidence type="ECO:0000256" key="10">
    <source>
        <dbReference type="ARBA" id="ARBA00023237"/>
    </source>
</evidence>
<evidence type="ECO:0000256" key="2">
    <source>
        <dbReference type="ARBA" id="ARBA00022448"/>
    </source>
</evidence>
<evidence type="ECO:0000256" key="1">
    <source>
        <dbReference type="ARBA" id="ARBA00004571"/>
    </source>
</evidence>
<dbReference type="GO" id="GO:0009279">
    <property type="term" value="C:cell outer membrane"/>
    <property type="evidence" value="ECO:0007669"/>
    <property type="project" value="UniProtKB-SubCell"/>
</dbReference>
<dbReference type="SUPFAM" id="SSF56935">
    <property type="entry name" value="Porins"/>
    <property type="match status" value="1"/>
</dbReference>
<feature type="domain" description="TonB-dependent receptor-like beta-barrel" evidence="13">
    <location>
        <begin position="343"/>
        <end position="765"/>
    </location>
</feature>
<feature type="domain" description="TonB-dependent receptor plug" evidence="14">
    <location>
        <begin position="141"/>
        <end position="248"/>
    </location>
</feature>
<dbReference type="Proteomes" id="UP000197024">
    <property type="component" value="Chromosome"/>
</dbReference>
<dbReference type="PANTHER" id="PTHR32552">
    <property type="entry name" value="FERRICHROME IRON RECEPTOR-RELATED"/>
    <property type="match status" value="1"/>
</dbReference>
<reference evidence="15 16" key="2">
    <citation type="submission" date="2017-06" db="EMBL/GenBank/DDBJ databases">
        <authorList>
            <person name="Kim H.J."/>
            <person name="Triplett B.A."/>
        </authorList>
    </citation>
    <scope>NUCLEOTIDE SEQUENCE [LARGE SCALE GENOMIC DNA]</scope>
    <source>
        <strain evidence="15 16">BZC3</strain>
    </source>
</reference>
<reference evidence="15 16" key="1">
    <citation type="submission" date="2017-06" db="EMBL/GenBank/DDBJ databases">
        <title>Biodegradation of gentamicin by bacterial consortia AMQD4 in synthetic medium and raw gentamicin sewage.</title>
        <authorList>
            <person name="Chang H."/>
            <person name="Feng Y."/>
            <person name="Li Z."/>
            <person name="Xue J."/>
            <person name="Cheng D."/>
        </authorList>
    </citation>
    <scope>NUCLEOTIDE SEQUENCE [LARGE SCALE GENOMIC DNA]</scope>
    <source>
        <strain evidence="15 16">BZC3</strain>
    </source>
</reference>
<dbReference type="InterPro" id="IPR000531">
    <property type="entry name" value="Beta-barrel_TonB"/>
</dbReference>
<accession>A0A1Z3LYQ4</accession>
<dbReference type="PANTHER" id="PTHR32552:SF81">
    <property type="entry name" value="TONB-DEPENDENT OUTER MEMBRANE RECEPTOR"/>
    <property type="match status" value="1"/>
</dbReference>
<dbReference type="RefSeq" id="WP_088410984.1">
    <property type="nucleotide sequence ID" value="NZ_CP021995.1"/>
</dbReference>
<evidence type="ECO:0000256" key="4">
    <source>
        <dbReference type="ARBA" id="ARBA00022496"/>
    </source>
</evidence>
<dbReference type="InterPro" id="IPR039426">
    <property type="entry name" value="TonB-dep_rcpt-like"/>
</dbReference>
<keyword evidence="8 12" id="KW-0798">TonB box</keyword>
<keyword evidence="2 11" id="KW-0813">Transport</keyword>
<dbReference type="InterPro" id="IPR036942">
    <property type="entry name" value="Beta-barrel_TonB_sf"/>
</dbReference>
<comment type="subcellular location">
    <subcellularLocation>
        <location evidence="1 11">Cell outer membrane</location>
        <topology evidence="1 11">Multi-pass membrane protein</topology>
    </subcellularLocation>
</comment>
<dbReference type="AlphaFoldDB" id="A0A1Z3LYQ4"/>
<evidence type="ECO:0000256" key="5">
    <source>
        <dbReference type="ARBA" id="ARBA00022692"/>
    </source>
</evidence>
<dbReference type="EMBL" id="CP021995">
    <property type="protein sequence ID" value="ASD27266.1"/>
    <property type="molecule type" value="Genomic_DNA"/>
</dbReference>
<dbReference type="PROSITE" id="PS52016">
    <property type="entry name" value="TONB_DEPENDENT_REC_3"/>
    <property type="match status" value="1"/>
</dbReference>
<proteinExistence type="inferred from homology"/>
<dbReference type="GO" id="GO:0006826">
    <property type="term" value="P:iron ion transport"/>
    <property type="evidence" value="ECO:0007669"/>
    <property type="project" value="UniProtKB-KW"/>
</dbReference>
<evidence type="ECO:0000256" key="6">
    <source>
        <dbReference type="ARBA" id="ARBA00023004"/>
    </source>
</evidence>
<dbReference type="Pfam" id="PF07715">
    <property type="entry name" value="Plug"/>
    <property type="match status" value="1"/>
</dbReference>
<evidence type="ECO:0000313" key="16">
    <source>
        <dbReference type="Proteomes" id="UP000197024"/>
    </source>
</evidence>
<protein>
    <recommendedName>
        <fullName evidence="17">TonB-dependent receptor</fullName>
    </recommendedName>
</protein>
<name>A0A1Z3LYQ4_BREDI</name>
<evidence type="ECO:0008006" key="17">
    <source>
        <dbReference type="Google" id="ProtNLM"/>
    </source>
</evidence>
<evidence type="ECO:0000256" key="12">
    <source>
        <dbReference type="RuleBase" id="RU003357"/>
    </source>
</evidence>
<keyword evidence="10 11" id="KW-0998">Cell outer membrane</keyword>
<comment type="similarity">
    <text evidence="11 12">Belongs to the TonB-dependent receptor family.</text>
</comment>
<keyword evidence="9 11" id="KW-0472">Membrane</keyword>
<evidence type="ECO:0000313" key="15">
    <source>
        <dbReference type="EMBL" id="ASD27266.1"/>
    </source>
</evidence>
<dbReference type="InterPro" id="IPR012910">
    <property type="entry name" value="Plug_dom"/>
</dbReference>
<dbReference type="Pfam" id="PF00593">
    <property type="entry name" value="TonB_dep_Rec_b-barrel"/>
    <property type="match status" value="1"/>
</dbReference>
<keyword evidence="5 11" id="KW-0812">Transmembrane</keyword>
<evidence type="ECO:0000259" key="13">
    <source>
        <dbReference type="Pfam" id="PF00593"/>
    </source>
</evidence>
<dbReference type="STRING" id="293.GCA_000988015_01542"/>
<evidence type="ECO:0000256" key="11">
    <source>
        <dbReference type="PROSITE-ProRule" id="PRU01360"/>
    </source>
</evidence>
<keyword evidence="4" id="KW-0410">Iron transport</keyword>